<feature type="transmembrane region" description="Helical" evidence="1">
    <location>
        <begin position="196"/>
        <end position="217"/>
    </location>
</feature>
<dbReference type="EMBL" id="FRCS01000015">
    <property type="protein sequence ID" value="SHN46459.1"/>
    <property type="molecule type" value="Genomic_DNA"/>
</dbReference>
<accession>A0A1M7RJX4</accession>
<feature type="transmembrane region" description="Helical" evidence="1">
    <location>
        <begin position="229"/>
        <end position="248"/>
    </location>
</feature>
<proteinExistence type="predicted"/>
<protein>
    <submittedName>
        <fullName evidence="2">Uncharacterized protein</fullName>
    </submittedName>
</protein>
<keyword evidence="1" id="KW-0472">Membrane</keyword>
<sequence length="273" mass="30862">MKELEERQFSDHQAARKGLIDRAGEDFVDEILDDFLDSLGKLEFAEAYQKVLPPFAADEMLPYFEELQEKNAGVLDAIRRANLEERPEDWESGGRDRFISSLANHRSREIADHYLNKIGKIWRDRESSLKGMFPFSLPPVNIAKQTIFHRQAKVAAFRDLERTEVAAASALASTRLQIEQVSRSLIRLGHPRGLRLAFTFLGAIAIFGIVVPLIQIALGSNSLPPVGRWVYTGLFMASVVLFFAYLAWEMRRAWTQADSLAKNDSRPAAKPSD</sequence>
<dbReference type="RefSeq" id="WP_143175617.1">
    <property type="nucleotide sequence ID" value="NZ_FRCS01000015.1"/>
</dbReference>
<name>A0A1M7RJX4_9ACTN</name>
<evidence type="ECO:0000313" key="3">
    <source>
        <dbReference type="Proteomes" id="UP000184440"/>
    </source>
</evidence>
<evidence type="ECO:0000313" key="2">
    <source>
        <dbReference type="EMBL" id="SHN46459.1"/>
    </source>
</evidence>
<dbReference type="AlphaFoldDB" id="A0A1M7RJX4"/>
<reference evidence="2 3" key="1">
    <citation type="submission" date="2016-11" db="EMBL/GenBank/DDBJ databases">
        <authorList>
            <person name="Jaros S."/>
            <person name="Januszkiewicz K."/>
            <person name="Wedrychowicz H."/>
        </authorList>
    </citation>
    <scope>NUCLEOTIDE SEQUENCE [LARGE SCALE GENOMIC DNA]</scope>
    <source>
        <strain evidence="2 3">DSM 46144</strain>
    </source>
</reference>
<keyword evidence="1" id="KW-0812">Transmembrane</keyword>
<gene>
    <name evidence="2" type="ORF">SAMN05443668_115148</name>
</gene>
<organism evidence="2 3">
    <name type="scientific">Cryptosporangium aurantiacum</name>
    <dbReference type="NCBI Taxonomy" id="134849"/>
    <lineage>
        <taxon>Bacteria</taxon>
        <taxon>Bacillati</taxon>
        <taxon>Actinomycetota</taxon>
        <taxon>Actinomycetes</taxon>
        <taxon>Cryptosporangiales</taxon>
        <taxon>Cryptosporangiaceae</taxon>
        <taxon>Cryptosporangium</taxon>
    </lineage>
</organism>
<evidence type="ECO:0000256" key="1">
    <source>
        <dbReference type="SAM" id="Phobius"/>
    </source>
</evidence>
<dbReference type="Proteomes" id="UP000184440">
    <property type="component" value="Unassembled WGS sequence"/>
</dbReference>
<keyword evidence="1" id="KW-1133">Transmembrane helix</keyword>
<keyword evidence="3" id="KW-1185">Reference proteome</keyword>